<reference evidence="1" key="1">
    <citation type="submission" date="2015-10" db="EMBL/GenBank/DDBJ databases">
        <authorList>
            <person name="Gilbert D.G."/>
        </authorList>
    </citation>
    <scope>NUCLEOTIDE SEQUENCE</scope>
</reference>
<organism evidence="1">
    <name type="scientific">hydrothermal vent metagenome</name>
    <dbReference type="NCBI Taxonomy" id="652676"/>
    <lineage>
        <taxon>unclassified sequences</taxon>
        <taxon>metagenomes</taxon>
        <taxon>ecological metagenomes</taxon>
    </lineage>
</organism>
<dbReference type="EMBL" id="CZQC01000061">
    <property type="protein sequence ID" value="CUS42166.1"/>
    <property type="molecule type" value="Genomic_DNA"/>
</dbReference>
<gene>
    <name evidence="1" type="ORF">MGWOODY_Tha1448</name>
</gene>
<accession>A0A161K012</accession>
<protein>
    <submittedName>
        <fullName evidence="1">Uncharacterized protein</fullName>
    </submittedName>
</protein>
<sequence>MEQMTKSEQVEAVSFDQNGNVVVNKETSMSKKLVARRAIEAHLEKKRLEQDLEAYSFE</sequence>
<name>A0A161K012_9ZZZZ</name>
<evidence type="ECO:0000313" key="1">
    <source>
        <dbReference type="EMBL" id="CUS42166.1"/>
    </source>
</evidence>
<proteinExistence type="predicted"/>
<dbReference type="InterPro" id="IPR058059">
    <property type="entry name" value="PA3496-like"/>
</dbReference>
<dbReference type="NCBIfam" id="NF046101">
    <property type="entry name" value="PA3496_fam"/>
    <property type="match status" value="1"/>
</dbReference>
<dbReference type="AlphaFoldDB" id="A0A161K012"/>